<dbReference type="Proteomes" id="UP000287243">
    <property type="component" value="Chromosome"/>
</dbReference>
<dbReference type="AlphaFoldDB" id="A0A410P3W4"/>
<protein>
    <submittedName>
        <fullName evidence="2">Uncharacterized protein</fullName>
    </submittedName>
</protein>
<evidence type="ECO:0000256" key="1">
    <source>
        <dbReference type="SAM" id="Phobius"/>
    </source>
</evidence>
<evidence type="ECO:0000313" key="2">
    <source>
        <dbReference type="EMBL" id="QAT16859.1"/>
    </source>
</evidence>
<keyword evidence="1" id="KW-0472">Membrane</keyword>
<dbReference type="RefSeq" id="WP_128699501.1">
    <property type="nucleotide sequence ID" value="NZ_CP019384.1"/>
</dbReference>
<keyword evidence="3" id="KW-1185">Reference proteome</keyword>
<feature type="transmembrane region" description="Helical" evidence="1">
    <location>
        <begin position="6"/>
        <end position="29"/>
    </location>
</feature>
<proteinExistence type="predicted"/>
<dbReference type="KEGG" id="vai:BU251_03475"/>
<dbReference type="EMBL" id="CP019384">
    <property type="protein sequence ID" value="QAT16859.1"/>
    <property type="molecule type" value="Genomic_DNA"/>
</dbReference>
<reference evidence="2 3" key="1">
    <citation type="submission" date="2017-01" db="EMBL/GenBank/DDBJ databases">
        <title>First insights into the biology of 'candidatus Vampirococcus archaeovorus'.</title>
        <authorList>
            <person name="Kizina J."/>
            <person name="Jordan S."/>
            <person name="Stueber K."/>
            <person name="Reinhardt R."/>
            <person name="Harder J."/>
        </authorList>
    </citation>
    <scope>NUCLEOTIDE SEQUENCE [LARGE SCALE GENOMIC DNA]</scope>
    <source>
        <strain evidence="2 3">LiM</strain>
    </source>
</reference>
<name>A0A410P3W4_VELA1</name>
<sequence length="107" mass="12385">MENKLPNWLLISIGVVSFLSLGFLLIWLASTGTIKYEESQKDIAPIHTQQQGAGYRSLLEKNNEKIKTLQSHETLLQDQKEKELNQTRWDTKDRLQLMSTQKKLSDI</sequence>
<accession>A0A410P3W4</accession>
<keyword evidence="1" id="KW-1133">Transmembrane helix</keyword>
<keyword evidence="1" id="KW-0812">Transmembrane</keyword>
<evidence type="ECO:0000313" key="3">
    <source>
        <dbReference type="Proteomes" id="UP000287243"/>
    </source>
</evidence>
<gene>
    <name evidence="2" type="ORF">BU251_03475</name>
</gene>
<organism evidence="2 3">
    <name type="scientific">Velamenicoccus archaeovorus</name>
    <dbReference type="NCBI Taxonomy" id="1930593"/>
    <lineage>
        <taxon>Bacteria</taxon>
        <taxon>Pseudomonadati</taxon>
        <taxon>Candidatus Omnitrophota</taxon>
        <taxon>Candidatus Velamenicoccus</taxon>
    </lineage>
</organism>